<dbReference type="AlphaFoldDB" id="A0A291BBX9"/>
<dbReference type="InterPro" id="IPR011527">
    <property type="entry name" value="ABC1_TM_dom"/>
</dbReference>
<dbReference type="GO" id="GO:0005524">
    <property type="term" value="F:ATP binding"/>
    <property type="evidence" value="ECO:0007669"/>
    <property type="project" value="UniProtKB-KW"/>
</dbReference>
<dbReference type="InterPro" id="IPR027417">
    <property type="entry name" value="P-loop_NTPase"/>
</dbReference>
<dbReference type="SUPFAM" id="SSF52540">
    <property type="entry name" value="P-loop containing nucleoside triphosphate hydrolases"/>
    <property type="match status" value="1"/>
</dbReference>
<keyword evidence="10 17" id="KW-1133">Transmembrane helix</keyword>
<dbReference type="PROSITE" id="PS50893">
    <property type="entry name" value="ABC_TRANSPORTER_2"/>
    <property type="match status" value="1"/>
</dbReference>
<evidence type="ECO:0000256" key="17">
    <source>
        <dbReference type="SAM" id="Phobius"/>
    </source>
</evidence>
<dbReference type="NCBIfam" id="TIGR02868">
    <property type="entry name" value="CydC"/>
    <property type="match status" value="1"/>
</dbReference>
<dbReference type="Gene3D" id="3.40.50.300">
    <property type="entry name" value="P-loop containing nucleotide triphosphate hydrolases"/>
    <property type="match status" value="1"/>
</dbReference>
<evidence type="ECO:0000313" key="21">
    <source>
        <dbReference type="Proteomes" id="UP000218160"/>
    </source>
</evidence>
<protein>
    <recommendedName>
        <fullName evidence="16">Glutathione/L-cysteine transport system ATP-binding/permease protein CydC</fullName>
    </recommendedName>
</protein>
<feature type="transmembrane region" description="Helical" evidence="17">
    <location>
        <begin position="164"/>
        <end position="184"/>
    </location>
</feature>
<evidence type="ECO:0000256" key="10">
    <source>
        <dbReference type="ARBA" id="ARBA00022989"/>
    </source>
</evidence>
<organism evidence="20 21">
    <name type="scientific">Candidatus Enterovibrio altilux</name>
    <dbReference type="NCBI Taxonomy" id="1927128"/>
    <lineage>
        <taxon>Bacteria</taxon>
        <taxon>Pseudomonadati</taxon>
        <taxon>Pseudomonadota</taxon>
        <taxon>Gammaproteobacteria</taxon>
        <taxon>Vibrionales</taxon>
        <taxon>Vibrionaceae</taxon>
        <taxon>Enterovibrio</taxon>
    </lineage>
</organism>
<evidence type="ECO:0000256" key="6">
    <source>
        <dbReference type="ARBA" id="ARBA00022741"/>
    </source>
</evidence>
<proteinExistence type="inferred from homology"/>
<dbReference type="EMBL" id="CP020663">
    <property type="protein sequence ID" value="ATF10455.1"/>
    <property type="molecule type" value="Genomic_DNA"/>
</dbReference>
<comment type="similarity">
    <text evidence="14">Belongs to the ABC transporter superfamily. Cysteine exporter (TC 3.A.1.129.1) family.</text>
</comment>
<dbReference type="KEGG" id="elux:BTN50_2045"/>
<evidence type="ECO:0000256" key="5">
    <source>
        <dbReference type="ARBA" id="ARBA00022692"/>
    </source>
</evidence>
<evidence type="ECO:0000256" key="7">
    <source>
        <dbReference type="ARBA" id="ARBA00022840"/>
    </source>
</evidence>
<keyword evidence="7 20" id="KW-0067">ATP-binding</keyword>
<dbReference type="GO" id="GO:0140359">
    <property type="term" value="F:ABC-type transporter activity"/>
    <property type="evidence" value="ECO:0007669"/>
    <property type="project" value="InterPro"/>
</dbReference>
<keyword evidence="6" id="KW-0547">Nucleotide-binding</keyword>
<dbReference type="NCBIfam" id="NF008364">
    <property type="entry name" value="PRK11160.1"/>
    <property type="match status" value="1"/>
</dbReference>
<dbReference type="GO" id="GO:0034040">
    <property type="term" value="F:ATPase-coupled lipid transmembrane transporter activity"/>
    <property type="evidence" value="ECO:0007669"/>
    <property type="project" value="TreeGrafter"/>
</dbReference>
<comment type="catalytic activity">
    <reaction evidence="12">
        <text>glutathione(in) + ATP + H2O = glutathione(out) + ADP + phosphate + H(+)</text>
        <dbReference type="Rhea" id="RHEA:29787"/>
        <dbReference type="ChEBI" id="CHEBI:15377"/>
        <dbReference type="ChEBI" id="CHEBI:15378"/>
        <dbReference type="ChEBI" id="CHEBI:30616"/>
        <dbReference type="ChEBI" id="CHEBI:43474"/>
        <dbReference type="ChEBI" id="CHEBI:57925"/>
        <dbReference type="ChEBI" id="CHEBI:456216"/>
    </reaction>
    <physiologicalReaction direction="left-to-right" evidence="12">
        <dbReference type="Rhea" id="RHEA:29788"/>
    </physiologicalReaction>
</comment>
<reference evidence="21" key="1">
    <citation type="submission" date="2017-04" db="EMBL/GenBank/DDBJ databases">
        <title>Genome evolution of the luminous symbionts of deep sea anglerfish.</title>
        <authorList>
            <person name="Hendry T.A."/>
        </authorList>
    </citation>
    <scope>NUCLEOTIDE SEQUENCE [LARGE SCALE GENOMIC DNA]</scope>
</reference>
<dbReference type="CDD" id="cd03247">
    <property type="entry name" value="ABCC_cytochrome_bd"/>
    <property type="match status" value="1"/>
</dbReference>
<feature type="transmembrane region" description="Helical" evidence="17">
    <location>
        <begin position="41"/>
        <end position="61"/>
    </location>
</feature>
<keyword evidence="8" id="KW-1278">Translocase</keyword>
<evidence type="ECO:0000259" key="19">
    <source>
        <dbReference type="PROSITE" id="PS50929"/>
    </source>
</evidence>
<dbReference type="RefSeq" id="WP_096620016.1">
    <property type="nucleotide sequence ID" value="NZ_CP020663.1"/>
</dbReference>
<accession>A0A291BBX9</accession>
<feature type="transmembrane region" description="Helical" evidence="17">
    <location>
        <begin position="279"/>
        <end position="303"/>
    </location>
</feature>
<evidence type="ECO:0000256" key="12">
    <source>
        <dbReference type="ARBA" id="ARBA00050301"/>
    </source>
</evidence>
<dbReference type="GO" id="GO:0016887">
    <property type="term" value="F:ATP hydrolysis activity"/>
    <property type="evidence" value="ECO:0007669"/>
    <property type="project" value="InterPro"/>
</dbReference>
<keyword evidence="21" id="KW-1185">Reference proteome</keyword>
<dbReference type="GO" id="GO:0045454">
    <property type="term" value="P:cell redox homeostasis"/>
    <property type="evidence" value="ECO:0007669"/>
    <property type="project" value="InterPro"/>
</dbReference>
<comment type="catalytic activity">
    <reaction evidence="13">
        <text>L-cysteine(in) + ATP + H2O = L-cysteine(out) + ADP + phosphate + H(+)</text>
        <dbReference type="Rhea" id="RHEA:29783"/>
        <dbReference type="ChEBI" id="CHEBI:15377"/>
        <dbReference type="ChEBI" id="CHEBI:15378"/>
        <dbReference type="ChEBI" id="CHEBI:30616"/>
        <dbReference type="ChEBI" id="CHEBI:35235"/>
        <dbReference type="ChEBI" id="CHEBI:43474"/>
        <dbReference type="ChEBI" id="CHEBI:456216"/>
    </reaction>
    <physiologicalReaction direction="left-to-right" evidence="13">
        <dbReference type="Rhea" id="RHEA:29784"/>
    </physiologicalReaction>
</comment>
<feature type="domain" description="ABC transporter" evidence="18">
    <location>
        <begin position="338"/>
        <end position="571"/>
    </location>
</feature>
<dbReference type="PROSITE" id="PS50929">
    <property type="entry name" value="ABC_TM1F"/>
    <property type="match status" value="1"/>
</dbReference>
<keyword evidence="3" id="KW-1003">Cell membrane</keyword>
<keyword evidence="9" id="KW-0029">Amino-acid transport</keyword>
<evidence type="ECO:0000313" key="20">
    <source>
        <dbReference type="EMBL" id="ATF10455.1"/>
    </source>
</evidence>
<dbReference type="GO" id="GO:0034775">
    <property type="term" value="P:glutathione transmembrane transport"/>
    <property type="evidence" value="ECO:0007669"/>
    <property type="project" value="InterPro"/>
</dbReference>
<dbReference type="PROSITE" id="PS00211">
    <property type="entry name" value="ABC_TRANSPORTER_1"/>
    <property type="match status" value="1"/>
</dbReference>
<keyword evidence="11 17" id="KW-0472">Membrane</keyword>
<evidence type="ECO:0000256" key="16">
    <source>
        <dbReference type="ARBA" id="ARBA00071411"/>
    </source>
</evidence>
<evidence type="ECO:0000256" key="11">
    <source>
        <dbReference type="ARBA" id="ARBA00023136"/>
    </source>
</evidence>
<dbReference type="SMART" id="SM00382">
    <property type="entry name" value="AAA"/>
    <property type="match status" value="1"/>
</dbReference>
<dbReference type="SUPFAM" id="SSF90123">
    <property type="entry name" value="ABC transporter transmembrane region"/>
    <property type="match status" value="1"/>
</dbReference>
<dbReference type="InterPro" id="IPR003439">
    <property type="entry name" value="ABC_transporter-like_ATP-bd"/>
</dbReference>
<dbReference type="InterPro" id="IPR017871">
    <property type="entry name" value="ABC_transporter-like_CS"/>
</dbReference>
<evidence type="ECO:0000259" key="18">
    <source>
        <dbReference type="PROSITE" id="PS50893"/>
    </source>
</evidence>
<comment type="subcellular location">
    <subcellularLocation>
        <location evidence="1">Cell inner membrane</location>
        <topology evidence="1">Multi-pass membrane protein</topology>
    </subcellularLocation>
</comment>
<dbReference type="Proteomes" id="UP000218160">
    <property type="component" value="Chromosome 2"/>
</dbReference>
<name>A0A291BBX9_9GAMM</name>
<evidence type="ECO:0000256" key="9">
    <source>
        <dbReference type="ARBA" id="ARBA00022970"/>
    </source>
</evidence>
<evidence type="ECO:0000256" key="13">
    <source>
        <dbReference type="ARBA" id="ARBA00051241"/>
    </source>
</evidence>
<feature type="domain" description="ABC transmembrane type-1" evidence="19">
    <location>
        <begin position="20"/>
        <end position="308"/>
    </location>
</feature>
<gene>
    <name evidence="20" type="ORF">BTN50_2045</name>
</gene>
<evidence type="ECO:0000256" key="2">
    <source>
        <dbReference type="ARBA" id="ARBA00022448"/>
    </source>
</evidence>
<evidence type="ECO:0000256" key="15">
    <source>
        <dbReference type="ARBA" id="ARBA00063833"/>
    </source>
</evidence>
<dbReference type="PANTHER" id="PTHR24221">
    <property type="entry name" value="ATP-BINDING CASSETTE SUB-FAMILY B"/>
    <property type="match status" value="1"/>
</dbReference>
<dbReference type="InterPro" id="IPR003593">
    <property type="entry name" value="AAA+_ATPase"/>
</dbReference>
<dbReference type="InterPro" id="IPR014223">
    <property type="entry name" value="ABC_CydC/D"/>
</dbReference>
<evidence type="ECO:0000256" key="3">
    <source>
        <dbReference type="ARBA" id="ARBA00022475"/>
    </source>
</evidence>
<dbReference type="Pfam" id="PF00005">
    <property type="entry name" value="ABC_tran"/>
    <property type="match status" value="1"/>
</dbReference>
<dbReference type="InterPro" id="IPR036640">
    <property type="entry name" value="ABC1_TM_sf"/>
</dbReference>
<sequence length="585" mass="64415">MRDLIPFIKLYQKHWFGLTIGMLLSFVTLAAAIGLLTLSGWFIAASAVAGFATIQNFNYMLPAAGVRAFSITRTAGRWGERVLSHNTTLKLLADLRIFFFDKLTPLIPGKIGNLRDADILNRLIADVDAMDHVYLRLVSPMIVGILGLFSISAFLCWFDLKIGLILGIILLLLMFILPIIFFVLGRPHGIEITQAKACLRISILDWLQGHAELQIFGAANRYREQAHRDETNLLNAQRRMAAITGLANGVLLTANGLTLVLILWIAADGISGNYPNQMVAMVTFATIASFELMIPVAGAFQYLSQTVTSAKRLNEIIETTPETQFNPNGYSNTAKGDIVFHSVSYYYDGHEQPAVDNISLHIKAGEKVALLGRTGSGKSTLLKLLTRSWDPSQGHIEFDSVPLSAWRESALRSSVAVVSQRVDVFNGTLRNNLSIAKPLAKDEELSDVIKQVGLSVLLKGTGLNIWLGDGGRQLSGGERRRLGIARVLLRDAPILLLDEPTEGLDVQTEQNILFLLLEHSKKKTVLFITHRLVGLKEMDVVCLMDEGKIIEKGSHQTLKAAGGHYAQLIGKQFITPHVNQPHTLT</sequence>
<comment type="subunit">
    <text evidence="15">Forms a heterodimer with CydD.</text>
</comment>
<evidence type="ECO:0000256" key="14">
    <source>
        <dbReference type="ARBA" id="ARBA00061534"/>
    </source>
</evidence>
<evidence type="ECO:0000256" key="8">
    <source>
        <dbReference type="ARBA" id="ARBA00022967"/>
    </source>
</evidence>
<dbReference type="PANTHER" id="PTHR24221:SF653">
    <property type="entry name" value="TRANSPORT ATP-BINDING PROTEIN CYDC"/>
    <property type="match status" value="1"/>
</dbReference>
<evidence type="ECO:0000256" key="1">
    <source>
        <dbReference type="ARBA" id="ARBA00004429"/>
    </source>
</evidence>
<dbReference type="FunFam" id="1.20.1560.10:FF:000060">
    <property type="entry name" value="Cysteine/glutathione ABC transporter ATP-binding protein/permease CydC"/>
    <property type="match status" value="1"/>
</dbReference>
<feature type="transmembrane region" description="Helical" evidence="17">
    <location>
        <begin position="137"/>
        <end position="158"/>
    </location>
</feature>
<dbReference type="InterPro" id="IPR039421">
    <property type="entry name" value="Type_1_exporter"/>
</dbReference>
<dbReference type="GO" id="GO:0006865">
    <property type="term" value="P:amino acid transport"/>
    <property type="evidence" value="ECO:0007669"/>
    <property type="project" value="UniProtKB-KW"/>
</dbReference>
<dbReference type="CDD" id="cd18585">
    <property type="entry name" value="ABC_6TM_CydC"/>
    <property type="match status" value="1"/>
</dbReference>
<dbReference type="Gene3D" id="1.20.1560.10">
    <property type="entry name" value="ABC transporter type 1, transmembrane domain"/>
    <property type="match status" value="1"/>
</dbReference>
<keyword evidence="4" id="KW-0997">Cell inner membrane</keyword>
<feature type="transmembrane region" description="Helical" evidence="17">
    <location>
        <begin position="15"/>
        <end position="35"/>
    </location>
</feature>
<feature type="transmembrane region" description="Helical" evidence="17">
    <location>
        <begin position="246"/>
        <end position="267"/>
    </location>
</feature>
<keyword evidence="5 17" id="KW-0812">Transmembrane</keyword>
<dbReference type="GO" id="GO:0005886">
    <property type="term" value="C:plasma membrane"/>
    <property type="evidence" value="ECO:0007669"/>
    <property type="project" value="UniProtKB-SubCell"/>
</dbReference>
<keyword evidence="2" id="KW-0813">Transport</keyword>
<evidence type="ECO:0000256" key="4">
    <source>
        <dbReference type="ARBA" id="ARBA00022519"/>
    </source>
</evidence>